<dbReference type="Proteomes" id="UP001139028">
    <property type="component" value="Unassembled WGS sequence"/>
</dbReference>
<keyword evidence="1" id="KW-0472">Membrane</keyword>
<organism evidence="2 3">
    <name type="scientific">Microbulbifer okhotskensis</name>
    <dbReference type="NCBI Taxonomy" id="2926617"/>
    <lineage>
        <taxon>Bacteria</taxon>
        <taxon>Pseudomonadati</taxon>
        <taxon>Pseudomonadota</taxon>
        <taxon>Gammaproteobacteria</taxon>
        <taxon>Cellvibrionales</taxon>
        <taxon>Microbulbiferaceae</taxon>
        <taxon>Microbulbifer</taxon>
    </lineage>
</organism>
<keyword evidence="1" id="KW-1133">Transmembrane helix</keyword>
<keyword evidence="1" id="KW-0812">Transmembrane</keyword>
<reference evidence="2" key="1">
    <citation type="journal article" date="2022" name="Arch. Microbiol.">
        <title>Microbulbifer okhotskensis sp. nov., isolated from a deep bottom sediment of the Okhotsk Sea.</title>
        <authorList>
            <person name="Romanenko L."/>
            <person name="Kurilenko V."/>
            <person name="Otstavnykh N."/>
            <person name="Velansky P."/>
            <person name="Isaeva M."/>
            <person name="Mikhailov V."/>
        </authorList>
    </citation>
    <scope>NUCLEOTIDE SEQUENCE</scope>
    <source>
        <strain evidence="2">OS29</strain>
    </source>
</reference>
<evidence type="ECO:0000313" key="3">
    <source>
        <dbReference type="Proteomes" id="UP001139028"/>
    </source>
</evidence>
<protein>
    <submittedName>
        <fullName evidence="2">DUF3667 domain-containing protein</fullName>
    </submittedName>
</protein>
<name>A0A9X2J6J5_9GAMM</name>
<evidence type="ECO:0000256" key="1">
    <source>
        <dbReference type="SAM" id="Phobius"/>
    </source>
</evidence>
<dbReference type="EMBL" id="JALBWM010000035">
    <property type="protein sequence ID" value="MCO1334680.1"/>
    <property type="molecule type" value="Genomic_DNA"/>
</dbReference>
<proteinExistence type="predicted"/>
<dbReference type="Pfam" id="PF12412">
    <property type="entry name" value="DUF3667"/>
    <property type="match status" value="1"/>
</dbReference>
<dbReference type="AlphaFoldDB" id="A0A9X2J6J5"/>
<feature type="transmembrane region" description="Helical" evidence="1">
    <location>
        <begin position="252"/>
        <end position="275"/>
    </location>
</feature>
<gene>
    <name evidence="2" type="ORF">MO867_10045</name>
</gene>
<feature type="transmembrane region" description="Helical" evidence="1">
    <location>
        <begin position="314"/>
        <end position="341"/>
    </location>
</feature>
<sequence>MSTAASADHSDQKISHCANCHSEILGPHCYACGQPVKGMVRHFSSVIGDFFDTLLAFDSRTWKTVPSLFLRPGFLTAEYFSGRRVRYVSPVRLFIFLCITSFFVTQLNSDWAINFGNNEAVAVDVESAGKGYDDAVEKIRKVKEEHTGNSVLAATLEEIEHDLVNEQVDFKKDLNALNDNLRGINGEPNDSDNITKEEITSGLNDTITELDEEFLQFKWLPHSVEDWLNKKVDNAHKNVERVMEDPNRFKKAFLGALPSTLIIMLPIFAMMLWVLYIFKHRLYMEHLIVALHSHAFICLSILIANLFYSVSEQLGGYAAVSSIFDGLLVLLVLWVPIYLFWMQKRVYQQGWFRTLCKYSFLGLAYLSLLTVGAALTVFWSLAEL</sequence>
<dbReference type="RefSeq" id="WP_252466279.1">
    <property type="nucleotide sequence ID" value="NZ_JALBWM010000035.1"/>
</dbReference>
<accession>A0A9X2J6J5</accession>
<feature type="transmembrane region" description="Helical" evidence="1">
    <location>
        <begin position="362"/>
        <end position="382"/>
    </location>
</feature>
<comment type="caution">
    <text evidence="2">The sequence shown here is derived from an EMBL/GenBank/DDBJ whole genome shotgun (WGS) entry which is preliminary data.</text>
</comment>
<feature type="transmembrane region" description="Helical" evidence="1">
    <location>
        <begin position="287"/>
        <end position="308"/>
    </location>
</feature>
<dbReference type="InterPro" id="IPR022134">
    <property type="entry name" value="DUF3667"/>
</dbReference>
<keyword evidence="3" id="KW-1185">Reference proteome</keyword>
<evidence type="ECO:0000313" key="2">
    <source>
        <dbReference type="EMBL" id="MCO1334680.1"/>
    </source>
</evidence>